<dbReference type="NCBIfam" id="TIGR02666">
    <property type="entry name" value="moaA"/>
    <property type="match status" value="1"/>
</dbReference>
<keyword evidence="4 12" id="KW-0479">Metal-binding</keyword>
<evidence type="ECO:0000313" key="14">
    <source>
        <dbReference type="EMBL" id="PZP27360.1"/>
    </source>
</evidence>
<keyword evidence="3 12" id="KW-0949">S-adenosyl-L-methionine</keyword>
<dbReference type="Proteomes" id="UP000249633">
    <property type="component" value="Unassembled WGS sequence"/>
</dbReference>
<dbReference type="PROSITE" id="PS01305">
    <property type="entry name" value="MOAA_NIFB_PQQE"/>
    <property type="match status" value="1"/>
</dbReference>
<dbReference type="PANTHER" id="PTHR22960">
    <property type="entry name" value="MOLYBDOPTERIN COFACTOR SYNTHESIS PROTEIN A"/>
    <property type="match status" value="1"/>
</dbReference>
<keyword evidence="2 12" id="KW-0004">4Fe-4S</keyword>
<dbReference type="Gene3D" id="3.20.20.70">
    <property type="entry name" value="Aldolase class I"/>
    <property type="match status" value="1"/>
</dbReference>
<feature type="binding site" evidence="12">
    <location>
        <position position="94"/>
    </location>
    <ligand>
        <name>GTP</name>
        <dbReference type="ChEBI" id="CHEBI:37565"/>
    </ligand>
</feature>
<dbReference type="SUPFAM" id="SSF102114">
    <property type="entry name" value="Radical SAM enzymes"/>
    <property type="match status" value="1"/>
</dbReference>
<gene>
    <name evidence="12 14" type="primary">moaA</name>
    <name evidence="14" type="ORF">DI603_22045</name>
</gene>
<evidence type="ECO:0000256" key="7">
    <source>
        <dbReference type="ARBA" id="ARBA00023014"/>
    </source>
</evidence>
<evidence type="ECO:0000256" key="3">
    <source>
        <dbReference type="ARBA" id="ARBA00022691"/>
    </source>
</evidence>
<dbReference type="InterPro" id="IPR013483">
    <property type="entry name" value="MoaA"/>
</dbReference>
<protein>
    <recommendedName>
        <fullName evidence="1 12">GTP 3',8-cyclase</fullName>
        <ecNumber evidence="1 12">4.1.99.22</ecNumber>
    </recommendedName>
    <alternativeName>
        <fullName evidence="12">Molybdenum cofactor biosynthesis protein A</fullName>
    </alternativeName>
</protein>
<feature type="binding site" evidence="12">
    <location>
        <begin position="294"/>
        <end position="296"/>
    </location>
    <ligand>
        <name>GTP</name>
        <dbReference type="ChEBI" id="CHEBI:37565"/>
    </ligand>
</feature>
<dbReference type="InterPro" id="IPR040064">
    <property type="entry name" value="MoaA-like"/>
</dbReference>
<feature type="binding site" evidence="12">
    <location>
        <position position="292"/>
    </location>
    <ligand>
        <name>[4Fe-4S] cluster</name>
        <dbReference type="ChEBI" id="CHEBI:49883"/>
        <label>2</label>
        <note>4Fe-4S-substrate</note>
    </ligand>
</feature>
<dbReference type="CDD" id="cd01335">
    <property type="entry name" value="Radical_SAM"/>
    <property type="match status" value="1"/>
</dbReference>
<dbReference type="CDD" id="cd21117">
    <property type="entry name" value="Twitch_MoaA"/>
    <property type="match status" value="1"/>
</dbReference>
<feature type="binding site" evidence="12">
    <location>
        <position position="47"/>
    </location>
    <ligand>
        <name>[4Fe-4S] cluster</name>
        <dbReference type="ChEBI" id="CHEBI:49883"/>
        <label>1</label>
        <note>4Fe-4S-S-AdoMet</note>
    </ligand>
</feature>
<feature type="binding site" evidence="12">
    <location>
        <position position="40"/>
    </location>
    <ligand>
        <name>GTP</name>
        <dbReference type="ChEBI" id="CHEBI:37565"/>
    </ligand>
</feature>
<dbReference type="SFLD" id="SFLDS00029">
    <property type="entry name" value="Radical_SAM"/>
    <property type="match status" value="1"/>
</dbReference>
<dbReference type="InterPro" id="IPR050105">
    <property type="entry name" value="MoCo_biosynth_MoaA/MoaC"/>
</dbReference>
<feature type="domain" description="Radical SAM core" evidence="13">
    <location>
        <begin position="31"/>
        <end position="254"/>
    </location>
</feature>
<dbReference type="HAMAP" id="MF_01225_B">
    <property type="entry name" value="MoaA_B"/>
    <property type="match status" value="1"/>
</dbReference>
<dbReference type="InterPro" id="IPR058240">
    <property type="entry name" value="rSAM_sf"/>
</dbReference>
<dbReference type="EMBL" id="QFOD01000031">
    <property type="protein sequence ID" value="PZP27360.1"/>
    <property type="molecule type" value="Genomic_DNA"/>
</dbReference>
<dbReference type="SFLD" id="SFLDG01386">
    <property type="entry name" value="main_SPASM_domain-containing"/>
    <property type="match status" value="1"/>
</dbReference>
<keyword evidence="8 12" id="KW-0342">GTP-binding</keyword>
<dbReference type="InterPro" id="IPR000385">
    <property type="entry name" value="MoaA_NifB_PqqE_Fe-S-bd_CS"/>
</dbReference>
<evidence type="ECO:0000256" key="8">
    <source>
        <dbReference type="ARBA" id="ARBA00023134"/>
    </source>
</evidence>
<dbReference type="GO" id="GO:0061798">
    <property type="term" value="F:GTP 3',8'-cyclase activity"/>
    <property type="evidence" value="ECO:0007669"/>
    <property type="project" value="UniProtKB-UniRule"/>
</dbReference>
<dbReference type="SMART" id="SM00729">
    <property type="entry name" value="Elp3"/>
    <property type="match status" value="1"/>
</dbReference>
<evidence type="ECO:0000256" key="12">
    <source>
        <dbReference type="HAMAP-Rule" id="MF_01225"/>
    </source>
</evidence>
<evidence type="ECO:0000256" key="5">
    <source>
        <dbReference type="ARBA" id="ARBA00022741"/>
    </source>
</evidence>
<keyword evidence="7 12" id="KW-0411">Iron-sulfur</keyword>
<evidence type="ECO:0000256" key="6">
    <source>
        <dbReference type="ARBA" id="ARBA00023004"/>
    </source>
</evidence>
<sequence>MDARTAPLLWMPRLVPKAEPAAPLDGRLRDRRHRPWRDLRISLTDRCNFRCGYCMPRSRFGPGHRFLPHAQLLNFDEITQVAREALALGVRTLRLTGGEPLLRRDLAVLVRQLAALRTLEGTPPDLALTTNGSLLAGQAQALRDAGLCRVTVSLDALDDAVFQRMNDVGFPVAEVLRGLDAAQRAGFERIKVNMVVRRGVNDGEALPLAEHFRGSGMVLRFIEFMDAGCHNGWKMGEVMPSDELRARIAAIWPLEPMQATRGGETAQRWRYADGAGEIGFISSVSHAFCGDCTRARLTANGRLFTCLFAAHGHELRSLLREARNVDGLLRARLAEIWAGRSDAYSEQREQLRSVRHDRADMNVLGG</sequence>
<dbReference type="EC" id="4.1.99.22" evidence="1 12"/>
<dbReference type="PANTHER" id="PTHR22960:SF0">
    <property type="entry name" value="MOLYBDENUM COFACTOR BIOSYNTHESIS PROTEIN 1"/>
    <property type="match status" value="1"/>
</dbReference>
<evidence type="ECO:0000256" key="1">
    <source>
        <dbReference type="ARBA" id="ARBA00012167"/>
    </source>
</evidence>
<dbReference type="GO" id="GO:0046872">
    <property type="term" value="F:metal ion binding"/>
    <property type="evidence" value="ECO:0007669"/>
    <property type="project" value="UniProtKB-KW"/>
</dbReference>
<organism evidence="14 15">
    <name type="scientific">Roseateles depolymerans</name>
    <dbReference type="NCBI Taxonomy" id="76731"/>
    <lineage>
        <taxon>Bacteria</taxon>
        <taxon>Pseudomonadati</taxon>
        <taxon>Pseudomonadota</taxon>
        <taxon>Betaproteobacteria</taxon>
        <taxon>Burkholderiales</taxon>
        <taxon>Sphaerotilaceae</taxon>
        <taxon>Roseateles</taxon>
    </lineage>
</organism>
<feature type="binding site" evidence="12">
    <location>
        <position position="53"/>
    </location>
    <ligand>
        <name>S-adenosyl-L-methionine</name>
        <dbReference type="ChEBI" id="CHEBI:59789"/>
    </ligand>
</feature>
<feature type="binding site" evidence="12">
    <location>
        <position position="191"/>
    </location>
    <ligand>
        <name>GTP</name>
        <dbReference type="ChEBI" id="CHEBI:37565"/>
    </ligand>
</feature>
<evidence type="ECO:0000259" key="13">
    <source>
        <dbReference type="PROSITE" id="PS51918"/>
    </source>
</evidence>
<comment type="function">
    <text evidence="12">Catalyzes the cyclization of GTP to (8S)-3',8-cyclo-7,8-dihydroguanosine 5'-triphosphate.</text>
</comment>
<feature type="binding site" evidence="12">
    <location>
        <position position="54"/>
    </location>
    <ligand>
        <name>[4Fe-4S] cluster</name>
        <dbReference type="ChEBI" id="CHEBI:49883"/>
        <label>1</label>
        <note>4Fe-4S-S-AdoMet</note>
    </ligand>
</feature>
<comment type="catalytic activity">
    <reaction evidence="11 12">
        <text>GTP + AH2 + S-adenosyl-L-methionine = (8S)-3',8-cyclo-7,8-dihydroguanosine 5'-triphosphate + 5'-deoxyadenosine + L-methionine + A + H(+)</text>
        <dbReference type="Rhea" id="RHEA:49576"/>
        <dbReference type="ChEBI" id="CHEBI:13193"/>
        <dbReference type="ChEBI" id="CHEBI:15378"/>
        <dbReference type="ChEBI" id="CHEBI:17319"/>
        <dbReference type="ChEBI" id="CHEBI:17499"/>
        <dbReference type="ChEBI" id="CHEBI:37565"/>
        <dbReference type="ChEBI" id="CHEBI:57844"/>
        <dbReference type="ChEBI" id="CHEBI:59789"/>
        <dbReference type="ChEBI" id="CHEBI:131766"/>
        <dbReference type="EC" id="4.1.99.22"/>
    </reaction>
</comment>
<dbReference type="SFLD" id="SFLDG01067">
    <property type="entry name" value="SPASM/twitch_domain_containing"/>
    <property type="match status" value="1"/>
</dbReference>
<feature type="binding site" evidence="12">
    <location>
        <position position="306"/>
    </location>
    <ligand>
        <name>[4Fe-4S] cluster</name>
        <dbReference type="ChEBI" id="CHEBI:49883"/>
        <label>2</label>
        <note>4Fe-4S-substrate</note>
    </ligand>
</feature>
<dbReference type="Pfam" id="PF06463">
    <property type="entry name" value="Mob_synth_C"/>
    <property type="match status" value="1"/>
</dbReference>
<feature type="binding site" evidence="12">
    <location>
        <position position="51"/>
    </location>
    <ligand>
        <name>[4Fe-4S] cluster</name>
        <dbReference type="ChEBI" id="CHEBI:49883"/>
        <label>1</label>
        <note>4Fe-4S-S-AdoMet</note>
    </ligand>
</feature>
<evidence type="ECO:0000256" key="2">
    <source>
        <dbReference type="ARBA" id="ARBA00022485"/>
    </source>
</evidence>
<dbReference type="InterPro" id="IPR006638">
    <property type="entry name" value="Elp3/MiaA/NifB-like_rSAM"/>
</dbReference>
<feature type="binding site" evidence="12">
    <location>
        <position position="289"/>
    </location>
    <ligand>
        <name>[4Fe-4S] cluster</name>
        <dbReference type="ChEBI" id="CHEBI:49883"/>
        <label>2</label>
        <note>4Fe-4S-substrate</note>
    </ligand>
</feature>
<dbReference type="UniPathway" id="UPA00344"/>
<dbReference type="GO" id="GO:0051539">
    <property type="term" value="F:4 iron, 4 sulfur cluster binding"/>
    <property type="evidence" value="ECO:0007669"/>
    <property type="project" value="UniProtKB-UniRule"/>
</dbReference>
<comment type="similarity">
    <text evidence="12">Belongs to the radical SAM superfamily. MoaA family.</text>
</comment>
<feature type="binding site" evidence="12">
    <location>
        <position position="129"/>
    </location>
    <ligand>
        <name>GTP</name>
        <dbReference type="ChEBI" id="CHEBI:37565"/>
    </ligand>
</feature>
<comment type="caution">
    <text evidence="14">The sequence shown here is derived from an EMBL/GenBank/DDBJ whole genome shotgun (WGS) entry which is preliminary data.</text>
</comment>
<dbReference type="PROSITE" id="PS51918">
    <property type="entry name" value="RADICAL_SAM"/>
    <property type="match status" value="1"/>
</dbReference>
<proteinExistence type="inferred from homology"/>
<evidence type="ECO:0000313" key="15">
    <source>
        <dbReference type="Proteomes" id="UP000249633"/>
    </source>
</evidence>
<dbReference type="AlphaFoldDB" id="A0A2W5DG31"/>
<dbReference type="InterPro" id="IPR007197">
    <property type="entry name" value="rSAM"/>
</dbReference>
<dbReference type="GO" id="GO:0005525">
    <property type="term" value="F:GTP binding"/>
    <property type="evidence" value="ECO:0007669"/>
    <property type="project" value="UniProtKB-UniRule"/>
</dbReference>
<dbReference type="GO" id="GO:0061799">
    <property type="term" value="F:cyclic pyranopterin monophosphate synthase activity"/>
    <property type="evidence" value="ECO:0007669"/>
    <property type="project" value="TreeGrafter"/>
</dbReference>
<feature type="binding site" evidence="12">
    <location>
        <position position="225"/>
    </location>
    <ligand>
        <name>S-adenosyl-L-methionine</name>
        <dbReference type="ChEBI" id="CHEBI:59789"/>
    </ligand>
</feature>
<dbReference type="SFLD" id="SFLDG01383">
    <property type="entry name" value="cyclic_pyranopterin_phosphate"/>
    <property type="match status" value="1"/>
</dbReference>
<comment type="pathway">
    <text evidence="12">Cofactor biosynthesis; molybdopterin biosynthesis.</text>
</comment>
<keyword evidence="10 12" id="KW-0456">Lyase</keyword>
<evidence type="ECO:0000256" key="9">
    <source>
        <dbReference type="ARBA" id="ARBA00023150"/>
    </source>
</evidence>
<dbReference type="InterPro" id="IPR010505">
    <property type="entry name" value="MoaA_twitch"/>
</dbReference>
<keyword evidence="6 12" id="KW-0408">Iron</keyword>
<evidence type="ECO:0000256" key="4">
    <source>
        <dbReference type="ARBA" id="ARBA00022723"/>
    </source>
</evidence>
<name>A0A2W5DG31_9BURK</name>
<dbReference type="Pfam" id="PF04055">
    <property type="entry name" value="Radical_SAM"/>
    <property type="match status" value="1"/>
</dbReference>
<evidence type="ECO:0000256" key="10">
    <source>
        <dbReference type="ARBA" id="ARBA00023239"/>
    </source>
</evidence>
<dbReference type="GO" id="GO:1904047">
    <property type="term" value="F:S-adenosyl-L-methionine binding"/>
    <property type="evidence" value="ECO:0007669"/>
    <property type="project" value="UniProtKB-UniRule"/>
</dbReference>
<dbReference type="GO" id="GO:0006777">
    <property type="term" value="P:Mo-molybdopterin cofactor biosynthetic process"/>
    <property type="evidence" value="ECO:0007669"/>
    <property type="project" value="UniProtKB-UniRule"/>
</dbReference>
<comment type="subunit">
    <text evidence="12">Monomer and homodimer.</text>
</comment>
<feature type="binding site" evidence="12">
    <location>
        <position position="153"/>
    </location>
    <ligand>
        <name>S-adenosyl-L-methionine</name>
        <dbReference type="ChEBI" id="CHEBI:59789"/>
    </ligand>
</feature>
<accession>A0A2W5DG31</accession>
<reference evidence="14 15" key="1">
    <citation type="submission" date="2017-08" db="EMBL/GenBank/DDBJ databases">
        <title>Infants hospitalized years apart are colonized by the same room-sourced microbial strains.</title>
        <authorList>
            <person name="Brooks B."/>
            <person name="Olm M.R."/>
            <person name="Firek B.A."/>
            <person name="Baker R."/>
            <person name="Thomas B.C."/>
            <person name="Morowitz M.J."/>
            <person name="Banfield J.F."/>
        </authorList>
    </citation>
    <scope>NUCLEOTIDE SEQUENCE [LARGE SCALE GENOMIC DNA]</scope>
    <source>
        <strain evidence="14">S2_012_000_R2_81</strain>
    </source>
</reference>
<dbReference type="InterPro" id="IPR013785">
    <property type="entry name" value="Aldolase_TIM"/>
</dbReference>
<keyword evidence="5 12" id="KW-0547">Nucleotide-binding</keyword>
<keyword evidence="9 12" id="KW-0501">Molybdenum cofactor biosynthesis</keyword>
<feature type="binding site" evidence="12">
    <location>
        <position position="98"/>
    </location>
    <ligand>
        <name>S-adenosyl-L-methionine</name>
        <dbReference type="ChEBI" id="CHEBI:59789"/>
    </ligand>
</feature>
<evidence type="ECO:0000256" key="11">
    <source>
        <dbReference type="ARBA" id="ARBA00048697"/>
    </source>
</evidence>
<comment type="cofactor">
    <cofactor evidence="12">
        <name>[4Fe-4S] cluster</name>
        <dbReference type="ChEBI" id="CHEBI:49883"/>
    </cofactor>
    <text evidence="12">Binds 2 [4Fe-4S] clusters. Binds 1 [4Fe-4S] cluster coordinated with 3 cysteines and an exchangeable S-adenosyl-L-methionine and 1 [4Fe-4S] cluster coordinated with 3 cysteines and the GTP-derived substrate.</text>
</comment>